<protein>
    <submittedName>
        <fullName evidence="2">Uncharacterized protein</fullName>
    </submittedName>
</protein>
<gene>
    <name evidence="2" type="ORF">LCGC14_2915420</name>
</gene>
<keyword evidence="1" id="KW-0812">Transmembrane</keyword>
<reference evidence="2" key="1">
    <citation type="journal article" date="2015" name="Nature">
        <title>Complex archaea that bridge the gap between prokaryotes and eukaryotes.</title>
        <authorList>
            <person name="Spang A."/>
            <person name="Saw J.H."/>
            <person name="Jorgensen S.L."/>
            <person name="Zaremba-Niedzwiedzka K."/>
            <person name="Martijn J."/>
            <person name="Lind A.E."/>
            <person name="van Eijk R."/>
            <person name="Schleper C."/>
            <person name="Guy L."/>
            <person name="Ettema T.J."/>
        </authorList>
    </citation>
    <scope>NUCLEOTIDE SEQUENCE</scope>
</reference>
<dbReference type="EMBL" id="LAZR01057807">
    <property type="protein sequence ID" value="KKK71287.1"/>
    <property type="molecule type" value="Genomic_DNA"/>
</dbReference>
<keyword evidence="1" id="KW-0472">Membrane</keyword>
<sequence length="37" mass="4129">MLSLFDQFLVVGGVLLASLVGVYVGYNIRRISEENKK</sequence>
<accession>A0A0F8XQF5</accession>
<organism evidence="2">
    <name type="scientific">marine sediment metagenome</name>
    <dbReference type="NCBI Taxonomy" id="412755"/>
    <lineage>
        <taxon>unclassified sequences</taxon>
        <taxon>metagenomes</taxon>
        <taxon>ecological metagenomes</taxon>
    </lineage>
</organism>
<name>A0A0F8XQF5_9ZZZZ</name>
<proteinExistence type="predicted"/>
<keyword evidence="1" id="KW-1133">Transmembrane helix</keyword>
<feature type="transmembrane region" description="Helical" evidence="1">
    <location>
        <begin position="6"/>
        <end position="28"/>
    </location>
</feature>
<comment type="caution">
    <text evidence="2">The sequence shown here is derived from an EMBL/GenBank/DDBJ whole genome shotgun (WGS) entry which is preliminary data.</text>
</comment>
<evidence type="ECO:0000313" key="2">
    <source>
        <dbReference type="EMBL" id="KKK71287.1"/>
    </source>
</evidence>
<dbReference type="AlphaFoldDB" id="A0A0F8XQF5"/>
<evidence type="ECO:0000256" key="1">
    <source>
        <dbReference type="SAM" id="Phobius"/>
    </source>
</evidence>